<proteinExistence type="predicted"/>
<protein>
    <submittedName>
        <fullName evidence="1">Uncharacterized protein</fullName>
    </submittedName>
</protein>
<dbReference type="EMBL" id="SMAJ01000007">
    <property type="protein sequence ID" value="TCT07079.1"/>
    <property type="molecule type" value="Genomic_DNA"/>
</dbReference>
<keyword evidence="2" id="KW-1185">Reference proteome</keyword>
<evidence type="ECO:0000313" key="2">
    <source>
        <dbReference type="Proteomes" id="UP000295525"/>
    </source>
</evidence>
<dbReference type="OrthoDB" id="8911016at2"/>
<dbReference type="RefSeq" id="WP_132582580.1">
    <property type="nucleotide sequence ID" value="NZ_SMAJ01000007.1"/>
</dbReference>
<accession>A0A4R3M498</accession>
<organism evidence="1 2">
    <name type="scientific">Paralcaligenes ureilyticus</name>
    <dbReference type="NCBI Taxonomy" id="627131"/>
    <lineage>
        <taxon>Bacteria</taxon>
        <taxon>Pseudomonadati</taxon>
        <taxon>Pseudomonadota</taxon>
        <taxon>Betaproteobacteria</taxon>
        <taxon>Burkholderiales</taxon>
        <taxon>Alcaligenaceae</taxon>
        <taxon>Paralcaligenes</taxon>
    </lineage>
</organism>
<gene>
    <name evidence="1" type="ORF">EDC26_107135</name>
</gene>
<sequence length="152" mass="17429">MFYTYDNAETPMGAWFEKGSRSWRFIEWSLNIPWFWVTIVLSDGEASWTDTLMFYLPQDIADLIEQRANNLKAIDVQLVSPPRMNGTTKWSMEPLAEIVSGIALETSRPVHVYKCVNGKSYMDEDEVDAVLELKNQRIIFSASMAVGGHDER</sequence>
<comment type="caution">
    <text evidence="1">The sequence shown here is derived from an EMBL/GenBank/DDBJ whole genome shotgun (WGS) entry which is preliminary data.</text>
</comment>
<dbReference type="AlphaFoldDB" id="A0A4R3M498"/>
<name>A0A4R3M498_9BURK</name>
<evidence type="ECO:0000313" key="1">
    <source>
        <dbReference type="EMBL" id="TCT07079.1"/>
    </source>
</evidence>
<reference evidence="1 2" key="1">
    <citation type="submission" date="2019-03" db="EMBL/GenBank/DDBJ databases">
        <title>Genomic Encyclopedia of Type Strains, Phase IV (KMG-IV): sequencing the most valuable type-strain genomes for metagenomic binning, comparative biology and taxonomic classification.</title>
        <authorList>
            <person name="Goeker M."/>
        </authorList>
    </citation>
    <scope>NUCLEOTIDE SEQUENCE [LARGE SCALE GENOMIC DNA]</scope>
    <source>
        <strain evidence="1 2">DSM 24591</strain>
    </source>
</reference>
<dbReference type="Proteomes" id="UP000295525">
    <property type="component" value="Unassembled WGS sequence"/>
</dbReference>